<comment type="caution">
    <text evidence="3">The sequence shown here is derived from an EMBL/GenBank/DDBJ whole genome shotgun (WGS) entry which is preliminary data.</text>
</comment>
<dbReference type="Pfam" id="PF00581">
    <property type="entry name" value="Rhodanese"/>
    <property type="match status" value="1"/>
</dbReference>
<evidence type="ECO:0000256" key="1">
    <source>
        <dbReference type="SAM" id="Phobius"/>
    </source>
</evidence>
<dbReference type="Proteomes" id="UP000051586">
    <property type="component" value="Unassembled WGS sequence"/>
</dbReference>
<dbReference type="PROSITE" id="PS50206">
    <property type="entry name" value="RHODANESE_3"/>
    <property type="match status" value="1"/>
</dbReference>
<dbReference type="PANTHER" id="PTHR43031">
    <property type="entry name" value="FAD-DEPENDENT OXIDOREDUCTASE"/>
    <property type="match status" value="1"/>
</dbReference>
<name>A0A0R2CKQ5_9LACO</name>
<evidence type="ECO:0000313" key="4">
    <source>
        <dbReference type="Proteomes" id="UP000051586"/>
    </source>
</evidence>
<dbReference type="CDD" id="cd00158">
    <property type="entry name" value="RHOD"/>
    <property type="match status" value="1"/>
</dbReference>
<keyword evidence="1" id="KW-0472">Membrane</keyword>
<accession>A0A0R2CKQ5</accession>
<keyword evidence="1" id="KW-1133">Transmembrane helix</keyword>
<protein>
    <recommendedName>
        <fullName evidence="2">Rhodanese domain-containing protein</fullName>
    </recommendedName>
</protein>
<dbReference type="PANTHER" id="PTHR43031:SF18">
    <property type="entry name" value="RHODANESE-RELATED SULFURTRANSFERASES"/>
    <property type="match status" value="1"/>
</dbReference>
<feature type="transmembrane region" description="Helical" evidence="1">
    <location>
        <begin position="6"/>
        <end position="31"/>
    </location>
</feature>
<reference evidence="3 4" key="1">
    <citation type="journal article" date="2015" name="Genome Announc.">
        <title>Expanding the biotechnology potential of lactobacilli through comparative genomics of 213 strains and associated genera.</title>
        <authorList>
            <person name="Sun Z."/>
            <person name="Harris H.M."/>
            <person name="McCann A."/>
            <person name="Guo C."/>
            <person name="Argimon S."/>
            <person name="Zhang W."/>
            <person name="Yang X."/>
            <person name="Jeffery I.B."/>
            <person name="Cooney J.C."/>
            <person name="Kagawa T.F."/>
            <person name="Liu W."/>
            <person name="Song Y."/>
            <person name="Salvetti E."/>
            <person name="Wrobel A."/>
            <person name="Rasinkangas P."/>
            <person name="Parkhill J."/>
            <person name="Rea M.C."/>
            <person name="O'Sullivan O."/>
            <person name="Ritari J."/>
            <person name="Douillard F.P."/>
            <person name="Paul Ross R."/>
            <person name="Yang R."/>
            <person name="Briner A.E."/>
            <person name="Felis G.E."/>
            <person name="de Vos W.M."/>
            <person name="Barrangou R."/>
            <person name="Klaenhammer T.R."/>
            <person name="Caufield P.W."/>
            <person name="Cui Y."/>
            <person name="Zhang H."/>
            <person name="O'Toole P.W."/>
        </authorList>
    </citation>
    <scope>NUCLEOTIDE SEQUENCE [LARGE SCALE GENOMIC DNA]</scope>
    <source>
        <strain evidence="3 4">DSM 22689</strain>
    </source>
</reference>
<dbReference type="InterPro" id="IPR050229">
    <property type="entry name" value="GlpE_sulfurtransferase"/>
</dbReference>
<dbReference type="AlphaFoldDB" id="A0A0R2CKQ5"/>
<dbReference type="InterPro" id="IPR036873">
    <property type="entry name" value="Rhodanese-like_dom_sf"/>
</dbReference>
<dbReference type="PATRIC" id="fig|1423745.4.peg.672"/>
<proteinExistence type="predicted"/>
<dbReference type="SMART" id="SM00450">
    <property type="entry name" value="RHOD"/>
    <property type="match status" value="1"/>
</dbReference>
<gene>
    <name evidence="3" type="ORF">FC87_GL000633</name>
</gene>
<feature type="domain" description="Rhodanese" evidence="2">
    <location>
        <begin position="54"/>
        <end position="138"/>
    </location>
</feature>
<dbReference type="InterPro" id="IPR001763">
    <property type="entry name" value="Rhodanese-like_dom"/>
</dbReference>
<dbReference type="Gene3D" id="3.40.250.10">
    <property type="entry name" value="Rhodanese-like domain"/>
    <property type="match status" value="1"/>
</dbReference>
<keyword evidence="1" id="KW-0812">Transmembrane</keyword>
<dbReference type="EMBL" id="AYZI01000003">
    <property type="protein sequence ID" value="KRM91808.1"/>
    <property type="molecule type" value="Genomic_DNA"/>
</dbReference>
<dbReference type="STRING" id="1423745.GCA_001311215_00084"/>
<evidence type="ECO:0000313" key="3">
    <source>
        <dbReference type="EMBL" id="KRM91808.1"/>
    </source>
</evidence>
<organism evidence="3 4">
    <name type="scientific">Fructilactobacillus florum DSM 22689 = JCM 16035</name>
    <dbReference type="NCBI Taxonomy" id="1423745"/>
    <lineage>
        <taxon>Bacteria</taxon>
        <taxon>Bacillati</taxon>
        <taxon>Bacillota</taxon>
        <taxon>Bacilli</taxon>
        <taxon>Lactobacillales</taxon>
        <taxon>Lactobacillaceae</taxon>
        <taxon>Fructilactobacillus</taxon>
    </lineage>
</organism>
<evidence type="ECO:0000259" key="2">
    <source>
        <dbReference type="PROSITE" id="PS50206"/>
    </source>
</evidence>
<sequence>MINLIIAAGFLSSLTTTLVVIVIIMAGWSGYRYLQKFLLQRYVNFLSEADFQKGIRTAQVIDLRESKSFAAGHILGARNIPYASFRTVYHELRPDLPVFLYDQTKTLSIRAAKLLHKQGYQQISILNEGYQRWDGKIKKD</sequence>
<dbReference type="SUPFAM" id="SSF52821">
    <property type="entry name" value="Rhodanese/Cell cycle control phosphatase"/>
    <property type="match status" value="1"/>
</dbReference>